<protein>
    <submittedName>
        <fullName evidence="1">Uncharacterized protein</fullName>
    </submittedName>
</protein>
<organism evidence="1 2">
    <name type="scientific">Fusicatenibacter saccharivorans</name>
    <dbReference type="NCBI Taxonomy" id="1150298"/>
    <lineage>
        <taxon>Bacteria</taxon>
        <taxon>Bacillati</taxon>
        <taxon>Bacillota</taxon>
        <taxon>Clostridia</taxon>
        <taxon>Lachnospirales</taxon>
        <taxon>Lachnospiraceae</taxon>
        <taxon>Fusicatenibacter</taxon>
    </lineage>
</organism>
<proteinExistence type="predicted"/>
<gene>
    <name evidence="1" type="ORF">L0N21_16725</name>
</gene>
<sequence>MKAEVRAKYITKWDDGRTILESPCKVNLITHEILNIGRRKIICSPYPNRVLDDYVEHLDAEYVRFADGTCCNVVDYQSTWSFKEQCGIAPFYRS</sequence>
<dbReference type="RefSeq" id="WP_238033668.1">
    <property type="nucleotide sequence ID" value="NZ_JAKNFS010000032.1"/>
</dbReference>
<dbReference type="AlphaFoldDB" id="A0AAE3F457"/>
<comment type="caution">
    <text evidence="1">The sequence shown here is derived from an EMBL/GenBank/DDBJ whole genome shotgun (WGS) entry which is preliminary data.</text>
</comment>
<evidence type="ECO:0000313" key="2">
    <source>
        <dbReference type="Proteomes" id="UP001199915"/>
    </source>
</evidence>
<dbReference type="Proteomes" id="UP001199915">
    <property type="component" value="Unassembled WGS sequence"/>
</dbReference>
<evidence type="ECO:0000313" key="1">
    <source>
        <dbReference type="EMBL" id="MCG4767132.1"/>
    </source>
</evidence>
<reference evidence="1" key="1">
    <citation type="submission" date="2022-01" db="EMBL/GenBank/DDBJ databases">
        <title>Collection of gut derived symbiotic bacterial strains cultured from healthy donors.</title>
        <authorList>
            <person name="Lin H."/>
            <person name="Kohout C."/>
            <person name="Waligurski E."/>
            <person name="Pamer E.G."/>
        </authorList>
    </citation>
    <scope>NUCLEOTIDE SEQUENCE</scope>
    <source>
        <strain evidence="1">DFI.5.49</strain>
    </source>
</reference>
<accession>A0AAE3F457</accession>
<dbReference type="EMBL" id="JAKNFS010000032">
    <property type="protein sequence ID" value="MCG4767132.1"/>
    <property type="molecule type" value="Genomic_DNA"/>
</dbReference>
<name>A0AAE3F457_9FIRM</name>